<dbReference type="AlphaFoldDB" id="A0A1Q2YE76"/>
<evidence type="ECO:0008006" key="5">
    <source>
        <dbReference type="Google" id="ProtNLM"/>
    </source>
</evidence>
<proteinExistence type="predicted"/>
<dbReference type="GO" id="GO:0031390">
    <property type="term" value="C:Ctf18 RFC-like complex"/>
    <property type="evidence" value="ECO:0007669"/>
    <property type="project" value="TreeGrafter"/>
</dbReference>
<dbReference type="InterPro" id="IPR050238">
    <property type="entry name" value="DNA_Rep/Repair_Clamp_Loader"/>
</dbReference>
<evidence type="ECO:0000313" key="4">
    <source>
        <dbReference type="Proteomes" id="UP000186136"/>
    </source>
</evidence>
<sequence length="257" mass="28490">MALWADKYRPKALAKLSYHDDITEQLSKLADSGANFPHLLVYGPSGAGKKTRIMAMLRRLYGTGSVDNLKVDVKTFVTPSNRKLEFNVISSPCHMEITPSDMGNNDRIVIQDLLKEVGQTEALDFSGLFHIAKKETDLKENGEEENDKSSSPQRKFKVVIINESEKLSRDAQAALRRTMEKFSASIRLILIWRAEGQVGGPVDHVPDDTLRVTIARNSGETATGKVDVLFHQAGGRLQRAPPPEQVKDGHRGRSSVV</sequence>
<evidence type="ECO:0000256" key="2">
    <source>
        <dbReference type="SAM" id="MobiDB-lite"/>
    </source>
</evidence>
<dbReference type="PANTHER" id="PTHR11669:SF1">
    <property type="entry name" value="REPLICATION FACTOR C SUBUNIT 3"/>
    <property type="match status" value="1"/>
</dbReference>
<dbReference type="GO" id="GO:0005663">
    <property type="term" value="C:DNA replication factor C complex"/>
    <property type="evidence" value="ECO:0007669"/>
    <property type="project" value="TreeGrafter"/>
</dbReference>
<dbReference type="GO" id="GO:0003689">
    <property type="term" value="F:DNA clamp loader activity"/>
    <property type="evidence" value="ECO:0007669"/>
    <property type="project" value="TreeGrafter"/>
</dbReference>
<evidence type="ECO:0000256" key="1">
    <source>
        <dbReference type="ARBA" id="ARBA00022705"/>
    </source>
</evidence>
<dbReference type="SUPFAM" id="SSF52540">
    <property type="entry name" value="P-loop containing nucleoside triphosphate hydrolases"/>
    <property type="match status" value="1"/>
</dbReference>
<reference evidence="3 4" key="1">
    <citation type="submission" date="2016-08" db="EMBL/GenBank/DDBJ databases">
        <title>Whole genome shotgun sequence of Pichia membranifaciens KS47-1.</title>
        <authorList>
            <person name="Konishi M."/>
            <person name="Ishida M."/>
            <person name="Arakawa T."/>
            <person name="Kato Y."/>
            <person name="Horiuchi J."/>
        </authorList>
    </citation>
    <scope>NUCLEOTIDE SEQUENCE [LARGE SCALE GENOMIC DNA]</scope>
    <source>
        <strain evidence="3 4">KS47-1</strain>
    </source>
</reference>
<dbReference type="GO" id="GO:0006261">
    <property type="term" value="P:DNA-templated DNA replication"/>
    <property type="evidence" value="ECO:0007669"/>
    <property type="project" value="TreeGrafter"/>
</dbReference>
<protein>
    <recommendedName>
        <fullName evidence="5">AAA+ ATPase domain-containing protein</fullName>
    </recommendedName>
</protein>
<dbReference type="PANTHER" id="PTHR11669">
    <property type="entry name" value="REPLICATION FACTOR C / DNA POLYMERASE III GAMMA-TAU SUBUNIT"/>
    <property type="match status" value="1"/>
</dbReference>
<dbReference type="GO" id="GO:0031391">
    <property type="term" value="C:Elg1 RFC-like complex"/>
    <property type="evidence" value="ECO:0007669"/>
    <property type="project" value="TreeGrafter"/>
</dbReference>
<gene>
    <name evidence="3" type="ORF">PMKS-001161</name>
</gene>
<feature type="region of interest" description="Disordered" evidence="2">
    <location>
        <begin position="233"/>
        <end position="257"/>
    </location>
</feature>
<dbReference type="Proteomes" id="UP000186136">
    <property type="component" value="Unassembled WGS sequence"/>
</dbReference>
<accession>A0A1Q2YE76</accession>
<keyword evidence="4" id="KW-1185">Reference proteome</keyword>
<dbReference type="Gene3D" id="3.40.50.300">
    <property type="entry name" value="P-loop containing nucleotide triphosphate hydrolases"/>
    <property type="match status" value="1"/>
</dbReference>
<organism evidence="3 4">
    <name type="scientific">Pichia membranifaciens</name>
    <dbReference type="NCBI Taxonomy" id="4926"/>
    <lineage>
        <taxon>Eukaryota</taxon>
        <taxon>Fungi</taxon>
        <taxon>Dikarya</taxon>
        <taxon>Ascomycota</taxon>
        <taxon>Saccharomycotina</taxon>
        <taxon>Pichiomycetes</taxon>
        <taxon>Pichiales</taxon>
        <taxon>Pichiaceae</taxon>
        <taxon>Pichia</taxon>
    </lineage>
</organism>
<dbReference type="GO" id="GO:0006281">
    <property type="term" value="P:DNA repair"/>
    <property type="evidence" value="ECO:0007669"/>
    <property type="project" value="TreeGrafter"/>
</dbReference>
<dbReference type="InterPro" id="IPR027417">
    <property type="entry name" value="P-loop_NTPase"/>
</dbReference>
<evidence type="ECO:0000313" key="3">
    <source>
        <dbReference type="EMBL" id="GAV27693.1"/>
    </source>
</evidence>
<dbReference type="OrthoDB" id="761538at2759"/>
<dbReference type="GO" id="GO:0031389">
    <property type="term" value="C:Rad17 RFC-like complex"/>
    <property type="evidence" value="ECO:0007669"/>
    <property type="project" value="TreeGrafter"/>
</dbReference>
<keyword evidence="1" id="KW-0235">DNA replication</keyword>
<comment type="caution">
    <text evidence="3">The sequence shown here is derived from an EMBL/GenBank/DDBJ whole genome shotgun (WGS) entry which is preliminary data.</text>
</comment>
<dbReference type="EMBL" id="BDGI01000042">
    <property type="protein sequence ID" value="GAV27693.1"/>
    <property type="molecule type" value="Genomic_DNA"/>
</dbReference>
<name>A0A1Q2YE76_9ASCO</name>